<name>A0ABN2MY98_9PSEU</name>
<organism evidence="1 2">
    <name type="scientific">Pseudonocardia ailaonensis</name>
    <dbReference type="NCBI Taxonomy" id="367279"/>
    <lineage>
        <taxon>Bacteria</taxon>
        <taxon>Bacillati</taxon>
        <taxon>Actinomycetota</taxon>
        <taxon>Actinomycetes</taxon>
        <taxon>Pseudonocardiales</taxon>
        <taxon>Pseudonocardiaceae</taxon>
        <taxon>Pseudonocardia</taxon>
    </lineage>
</organism>
<dbReference type="Pfam" id="PF02567">
    <property type="entry name" value="PhzC-PhzF"/>
    <property type="match status" value="1"/>
</dbReference>
<keyword evidence="2" id="KW-1185">Reference proteome</keyword>
<evidence type="ECO:0000313" key="1">
    <source>
        <dbReference type="EMBL" id="GAA1842796.1"/>
    </source>
</evidence>
<reference evidence="1 2" key="1">
    <citation type="journal article" date="2019" name="Int. J. Syst. Evol. Microbiol.">
        <title>The Global Catalogue of Microorganisms (GCM) 10K type strain sequencing project: providing services to taxonomists for standard genome sequencing and annotation.</title>
        <authorList>
            <consortium name="The Broad Institute Genomics Platform"/>
            <consortium name="The Broad Institute Genome Sequencing Center for Infectious Disease"/>
            <person name="Wu L."/>
            <person name="Ma J."/>
        </authorList>
    </citation>
    <scope>NUCLEOTIDE SEQUENCE [LARGE SCALE GENOMIC DNA]</scope>
    <source>
        <strain evidence="1 2">JCM 16009</strain>
    </source>
</reference>
<sequence length="289" mass="29415">MPSLRFEVVDVFTDRPYAGNPLAVVRNEEAELTGAAMQAIAGEFHLSETVFTLPPTTPEADYRVRIFTPAVELPFAGHPSVGAAWVLARAGAIRHGDVVQECGAGLLPVTVDAEGARVTGGRPEIGDDLDVALLAAATGLSAEDDLDGAALPGIAAAGVPFGFLLVNPDAVARAVPEPETISALGLTGLVVASVSGDATRVHLRMFGAGVGVDEDPATGSAAVALGVYLTDRGLLPPDGDSAFTVAQGAEIGRPSRLDVEVRAEGGRVVRTTVRGGVAAVSRGELTALP</sequence>
<gene>
    <name evidence="1" type="ORF">GCM10009836_22710</name>
</gene>
<dbReference type="PIRSF" id="PIRSF016184">
    <property type="entry name" value="PhzC_PhzF"/>
    <property type="match status" value="1"/>
</dbReference>
<protein>
    <submittedName>
        <fullName evidence="1">PhzF family phenazine biosynthesis protein</fullName>
    </submittedName>
</protein>
<dbReference type="EMBL" id="BAAAQK010000005">
    <property type="protein sequence ID" value="GAA1842796.1"/>
    <property type="molecule type" value="Genomic_DNA"/>
</dbReference>
<dbReference type="PANTHER" id="PTHR13774:SF32">
    <property type="entry name" value="ANTISENSE-ENHANCING SEQUENCE 1"/>
    <property type="match status" value="1"/>
</dbReference>
<dbReference type="Proteomes" id="UP001500449">
    <property type="component" value="Unassembled WGS sequence"/>
</dbReference>
<dbReference type="Gene3D" id="3.10.310.10">
    <property type="entry name" value="Diaminopimelate Epimerase, Chain A, domain 1"/>
    <property type="match status" value="2"/>
</dbReference>
<dbReference type="NCBIfam" id="TIGR00654">
    <property type="entry name" value="PhzF_family"/>
    <property type="match status" value="1"/>
</dbReference>
<accession>A0ABN2MY98</accession>
<comment type="caution">
    <text evidence="1">The sequence shown here is derived from an EMBL/GenBank/DDBJ whole genome shotgun (WGS) entry which is preliminary data.</text>
</comment>
<dbReference type="SUPFAM" id="SSF54506">
    <property type="entry name" value="Diaminopimelate epimerase-like"/>
    <property type="match status" value="1"/>
</dbReference>
<proteinExistence type="predicted"/>
<evidence type="ECO:0000313" key="2">
    <source>
        <dbReference type="Proteomes" id="UP001500449"/>
    </source>
</evidence>
<dbReference type="InterPro" id="IPR003719">
    <property type="entry name" value="Phenazine_PhzF-like"/>
</dbReference>
<dbReference type="PANTHER" id="PTHR13774">
    <property type="entry name" value="PHENAZINE BIOSYNTHESIS PROTEIN"/>
    <property type="match status" value="1"/>
</dbReference>
<dbReference type="RefSeq" id="WP_344415309.1">
    <property type="nucleotide sequence ID" value="NZ_BAAAQK010000005.1"/>
</dbReference>